<evidence type="ECO:0000313" key="3">
    <source>
        <dbReference type="Proteomes" id="UP000290289"/>
    </source>
</evidence>
<gene>
    <name evidence="2" type="ORF">DVH24_026392</name>
</gene>
<feature type="transmembrane region" description="Helical" evidence="1">
    <location>
        <begin position="217"/>
        <end position="239"/>
    </location>
</feature>
<sequence>MWIRKIDRNKRTRCNLTSYPNTKLYLTSQTHRWQMAIKLQLLLFCMVLVALLALTECNGNNFDVPSNKKSNVVENSMVKGDETVNIWASKLELCSQSCSPNQIQKCWCCAFNHECWSNILLRITTKLSLLPPTYKSMETGKAIKMQLATICIIFISLVALTEGNNCNDGVAEKSDAVYQNLRERDNIVNNIPDRGRRLTFCREECKKATGLECWCCWNISVCAVFFLMFLSLNVSHWIIDQLDS</sequence>
<evidence type="ECO:0000313" key="2">
    <source>
        <dbReference type="EMBL" id="RXI07256.1"/>
    </source>
</evidence>
<name>A0A498KIL2_MALDO</name>
<dbReference type="EMBL" id="RDQH01000328">
    <property type="protein sequence ID" value="RXI07256.1"/>
    <property type="molecule type" value="Genomic_DNA"/>
</dbReference>
<reference evidence="2 3" key="1">
    <citation type="submission" date="2018-10" db="EMBL/GenBank/DDBJ databases">
        <title>A high-quality apple genome assembly.</title>
        <authorList>
            <person name="Hu J."/>
        </authorList>
    </citation>
    <scope>NUCLEOTIDE SEQUENCE [LARGE SCALE GENOMIC DNA]</scope>
    <source>
        <strain evidence="3">cv. HFTH1</strain>
        <tissue evidence="2">Young leaf</tissue>
    </source>
</reference>
<keyword evidence="1" id="KW-0812">Transmembrane</keyword>
<dbReference type="Proteomes" id="UP000290289">
    <property type="component" value="Chromosome 2"/>
</dbReference>
<keyword evidence="1" id="KW-0472">Membrane</keyword>
<protein>
    <recommendedName>
        <fullName evidence="4">Transmembrane protein</fullName>
    </recommendedName>
</protein>
<keyword evidence="1" id="KW-1133">Transmembrane helix</keyword>
<dbReference type="AlphaFoldDB" id="A0A498KIL2"/>
<keyword evidence="3" id="KW-1185">Reference proteome</keyword>
<organism evidence="2 3">
    <name type="scientific">Malus domestica</name>
    <name type="common">Apple</name>
    <name type="synonym">Pyrus malus</name>
    <dbReference type="NCBI Taxonomy" id="3750"/>
    <lineage>
        <taxon>Eukaryota</taxon>
        <taxon>Viridiplantae</taxon>
        <taxon>Streptophyta</taxon>
        <taxon>Embryophyta</taxon>
        <taxon>Tracheophyta</taxon>
        <taxon>Spermatophyta</taxon>
        <taxon>Magnoliopsida</taxon>
        <taxon>eudicotyledons</taxon>
        <taxon>Gunneridae</taxon>
        <taxon>Pentapetalae</taxon>
        <taxon>rosids</taxon>
        <taxon>fabids</taxon>
        <taxon>Rosales</taxon>
        <taxon>Rosaceae</taxon>
        <taxon>Amygdaloideae</taxon>
        <taxon>Maleae</taxon>
        <taxon>Malus</taxon>
    </lineage>
</organism>
<evidence type="ECO:0000256" key="1">
    <source>
        <dbReference type="SAM" id="Phobius"/>
    </source>
</evidence>
<proteinExistence type="predicted"/>
<evidence type="ECO:0008006" key="4">
    <source>
        <dbReference type="Google" id="ProtNLM"/>
    </source>
</evidence>
<comment type="caution">
    <text evidence="2">The sequence shown here is derived from an EMBL/GenBank/DDBJ whole genome shotgun (WGS) entry which is preliminary data.</text>
</comment>
<accession>A0A498KIL2</accession>